<dbReference type="PANTHER" id="PTHR36168">
    <property type="entry name" value="CHROMOSOME 1, WHOLE GENOME SHOTGUN SEQUENCE"/>
    <property type="match status" value="1"/>
</dbReference>
<evidence type="ECO:0000313" key="2">
    <source>
        <dbReference type="Proteomes" id="UP000615446"/>
    </source>
</evidence>
<dbReference type="PANTHER" id="PTHR36168:SF1">
    <property type="entry name" value="ORC1-LIKE AAA ATPASE DOMAIN-CONTAINING PROTEIN"/>
    <property type="match status" value="1"/>
</dbReference>
<name>A0A8H3M3N7_9GLOM</name>
<dbReference type="Proteomes" id="UP000615446">
    <property type="component" value="Unassembled WGS sequence"/>
</dbReference>
<proteinExistence type="predicted"/>
<dbReference type="InterPro" id="IPR027417">
    <property type="entry name" value="P-loop_NTPase"/>
</dbReference>
<reference evidence="1" key="1">
    <citation type="submission" date="2019-10" db="EMBL/GenBank/DDBJ databases">
        <title>Conservation and host-specific expression of non-tandemly repeated heterogenous ribosome RNA gene in arbuscular mycorrhizal fungi.</title>
        <authorList>
            <person name="Maeda T."/>
            <person name="Kobayashi Y."/>
            <person name="Nakagawa T."/>
            <person name="Ezawa T."/>
            <person name="Yamaguchi K."/>
            <person name="Bino T."/>
            <person name="Nishimoto Y."/>
            <person name="Shigenobu S."/>
            <person name="Kawaguchi M."/>
        </authorList>
    </citation>
    <scope>NUCLEOTIDE SEQUENCE</scope>
    <source>
        <strain evidence="1">HR1</strain>
    </source>
</reference>
<dbReference type="AlphaFoldDB" id="A0A8H3M3N7"/>
<dbReference type="SUPFAM" id="SSF52540">
    <property type="entry name" value="P-loop containing nucleoside triphosphate hydrolases"/>
    <property type="match status" value="1"/>
</dbReference>
<gene>
    <name evidence="1" type="ORF">RCL2_002466200</name>
</gene>
<sequence length="299" mass="33918">MLQPPNDYSSYHIICREFGTGKSSLIKKVSKEIGSGIIYVDVPPYIKDFGKAFGRALNFRFEENITFSKQLIRKIGCAETQQTSSCNFDNANRLTHMNKEILEVLQDDAKDSADSHSYIVVFVSGETIVPKLMISRSSWSQAKLPPMEIGEITKDESMLYLIEKRSIDEEIAKNLYELVGGRFIDLCKVADFISSGESFNDLKEQILLNVEVRLNLAYLNEGQKYHKPGKLAINAILSSKEISIKKFKNYFEHEEEVCTKVLSANVFAYHPSRGTVSFQSKSVEYYIQVNSGTFINLIE</sequence>
<protein>
    <submittedName>
        <fullName evidence="1">P-loop containing nucleoside triphosphate hydrolase protein</fullName>
    </submittedName>
</protein>
<comment type="caution">
    <text evidence="1">The sequence shown here is derived from an EMBL/GenBank/DDBJ whole genome shotgun (WGS) entry which is preliminary data.</text>
</comment>
<dbReference type="GO" id="GO:0016787">
    <property type="term" value="F:hydrolase activity"/>
    <property type="evidence" value="ECO:0007669"/>
    <property type="project" value="UniProtKB-KW"/>
</dbReference>
<dbReference type="OrthoDB" id="511599at2759"/>
<accession>A0A8H3M3N7</accession>
<evidence type="ECO:0000313" key="1">
    <source>
        <dbReference type="EMBL" id="GES98102.1"/>
    </source>
</evidence>
<organism evidence="1 2">
    <name type="scientific">Rhizophagus clarus</name>
    <dbReference type="NCBI Taxonomy" id="94130"/>
    <lineage>
        <taxon>Eukaryota</taxon>
        <taxon>Fungi</taxon>
        <taxon>Fungi incertae sedis</taxon>
        <taxon>Mucoromycota</taxon>
        <taxon>Glomeromycotina</taxon>
        <taxon>Glomeromycetes</taxon>
        <taxon>Glomerales</taxon>
        <taxon>Glomeraceae</taxon>
        <taxon>Rhizophagus</taxon>
    </lineage>
</organism>
<keyword evidence="1" id="KW-0378">Hydrolase</keyword>
<dbReference type="EMBL" id="BLAL01000262">
    <property type="protein sequence ID" value="GES98102.1"/>
    <property type="molecule type" value="Genomic_DNA"/>
</dbReference>